<evidence type="ECO:0000259" key="5">
    <source>
        <dbReference type="SMART" id="SM00470"/>
    </source>
</evidence>
<organism evidence="6 7">
    <name type="scientific">Leptospirillum ferrodiazotrophum</name>
    <dbReference type="NCBI Taxonomy" id="412449"/>
    <lineage>
        <taxon>Bacteria</taxon>
        <taxon>Pseudomonadati</taxon>
        <taxon>Nitrospirota</taxon>
        <taxon>Nitrospiria</taxon>
        <taxon>Nitrospirales</taxon>
        <taxon>Nitrospiraceae</taxon>
        <taxon>Leptospirillum</taxon>
    </lineage>
</organism>
<dbReference type="Pfam" id="PF02195">
    <property type="entry name" value="ParB_N"/>
    <property type="match status" value="1"/>
</dbReference>
<dbReference type="SMART" id="SM00470">
    <property type="entry name" value="ParB"/>
    <property type="match status" value="1"/>
</dbReference>
<feature type="domain" description="ParB-like N-terminal" evidence="5">
    <location>
        <begin position="26"/>
        <end position="115"/>
    </location>
</feature>
<evidence type="ECO:0000256" key="1">
    <source>
        <dbReference type="ARBA" id="ARBA00006295"/>
    </source>
</evidence>
<dbReference type="NCBIfam" id="TIGR00180">
    <property type="entry name" value="parB_part"/>
    <property type="match status" value="1"/>
</dbReference>
<evidence type="ECO:0000256" key="2">
    <source>
        <dbReference type="ARBA" id="ARBA00022829"/>
    </source>
</evidence>
<dbReference type="Pfam" id="PF17762">
    <property type="entry name" value="HTH_ParB"/>
    <property type="match status" value="1"/>
</dbReference>
<keyword evidence="7" id="KW-1185">Reference proteome</keyword>
<reference evidence="6 7" key="1">
    <citation type="journal article" date="2009" name="Appl. Environ. Microbiol.">
        <title>Community genomic and proteomic analyses of chemoautotrophic iron-oxidizing "Leptospirillum rubarum" (Group II) and "Leptospirillum ferrodiazotrophum" (Group III) bacteria in acid mine drainage biofilms.</title>
        <authorList>
            <person name="Goltsman D.S."/>
            <person name="Denef V.J."/>
            <person name="Singer S.W."/>
            <person name="VerBerkmoes N.C."/>
            <person name="Lefsrud M."/>
            <person name="Mueller R.S."/>
            <person name="Dick G.J."/>
            <person name="Sun C.L."/>
            <person name="Wheeler K.E."/>
            <person name="Zemla A."/>
            <person name="Baker B.J."/>
            <person name="Hauser L."/>
            <person name="Land M."/>
            <person name="Shah M.B."/>
            <person name="Thelen M.P."/>
            <person name="Hettich R.L."/>
            <person name="Banfield J.F."/>
        </authorList>
    </citation>
    <scope>NUCLEOTIDE SEQUENCE [LARGE SCALE GENOMIC DNA]</scope>
</reference>
<comment type="similarity">
    <text evidence="1">Belongs to the ParB family.</text>
</comment>
<dbReference type="GO" id="GO:0007059">
    <property type="term" value="P:chromosome segregation"/>
    <property type="evidence" value="ECO:0007669"/>
    <property type="project" value="UniProtKB-KW"/>
</dbReference>
<protein>
    <submittedName>
        <fullName evidence="6">ParB-like partition protein</fullName>
    </submittedName>
</protein>
<dbReference type="CDD" id="cd16396">
    <property type="entry name" value="Noc_N"/>
    <property type="match status" value="1"/>
</dbReference>
<evidence type="ECO:0000313" key="6">
    <source>
        <dbReference type="EMBL" id="EES53297.1"/>
    </source>
</evidence>
<evidence type="ECO:0000256" key="3">
    <source>
        <dbReference type="ARBA" id="ARBA00023125"/>
    </source>
</evidence>
<dbReference type="PANTHER" id="PTHR33375:SF1">
    <property type="entry name" value="CHROMOSOME-PARTITIONING PROTEIN PARB-RELATED"/>
    <property type="match status" value="1"/>
</dbReference>
<dbReference type="Gene3D" id="1.10.10.2830">
    <property type="match status" value="1"/>
</dbReference>
<dbReference type="InterPro" id="IPR050336">
    <property type="entry name" value="Chromosome_partition/occlusion"/>
</dbReference>
<dbReference type="SUPFAM" id="SSF110849">
    <property type="entry name" value="ParB/Sulfiredoxin"/>
    <property type="match status" value="1"/>
</dbReference>
<proteinExistence type="inferred from homology"/>
<dbReference type="InterPro" id="IPR003115">
    <property type="entry name" value="ParB_N"/>
</dbReference>
<dbReference type="Proteomes" id="UP000009374">
    <property type="component" value="Unassembled WGS sequence"/>
</dbReference>
<dbReference type="GO" id="GO:0003677">
    <property type="term" value="F:DNA binding"/>
    <property type="evidence" value="ECO:0007669"/>
    <property type="project" value="UniProtKB-KW"/>
</dbReference>
<dbReference type="InterPro" id="IPR036086">
    <property type="entry name" value="ParB/Sulfiredoxin_sf"/>
</dbReference>
<sequence>MAKISLGRGIDSLYGDEETSTGKPPSKIPMKEIHPNPFQPRKTFTEESLEELTLSIERHGLLHPVIVVKRDGVYTLVSGERRFRAAERLGWRDIDAIIKELTDQELLEIALVENLKRSDLNPLEIGEGLERLSREFDWTQENISEHLGMKRSSVANYLRLLEMDPDVKESLRKGDISFGHAKILSSLEPGEQRKWTARVIARGLSVRALEDQIARAPKAKVEKDSKVQEWIGENSQVLSSALQCRATIKKEKKGWKVELSFNRMDELEDLITKLSEKASLKKGTLDEA</sequence>
<dbReference type="FunFam" id="3.90.1530.30:FF:000001">
    <property type="entry name" value="Chromosome partitioning protein ParB"/>
    <property type="match status" value="1"/>
</dbReference>
<dbReference type="InterPro" id="IPR041468">
    <property type="entry name" value="HTH_ParB/Spo0J"/>
</dbReference>
<feature type="region of interest" description="Disordered" evidence="4">
    <location>
        <begin position="13"/>
        <end position="40"/>
    </location>
</feature>
<evidence type="ECO:0000256" key="4">
    <source>
        <dbReference type="SAM" id="MobiDB-lite"/>
    </source>
</evidence>
<dbReference type="AlphaFoldDB" id="C6HVS3"/>
<dbReference type="FunFam" id="1.10.10.2830:FF:000001">
    <property type="entry name" value="Chromosome partitioning protein ParB"/>
    <property type="match status" value="1"/>
</dbReference>
<evidence type="ECO:0000313" key="7">
    <source>
        <dbReference type="Proteomes" id="UP000009374"/>
    </source>
</evidence>
<accession>C6HVS3</accession>
<dbReference type="InterPro" id="IPR004437">
    <property type="entry name" value="ParB/RepB/Spo0J"/>
</dbReference>
<dbReference type="PANTHER" id="PTHR33375">
    <property type="entry name" value="CHROMOSOME-PARTITIONING PROTEIN PARB-RELATED"/>
    <property type="match status" value="1"/>
</dbReference>
<gene>
    <name evidence="6" type="ORF">UBAL3_79520019</name>
</gene>
<keyword evidence="2" id="KW-0159">Chromosome partition</keyword>
<dbReference type="Gene3D" id="3.90.1530.30">
    <property type="match status" value="1"/>
</dbReference>
<keyword evidence="3" id="KW-0238">DNA-binding</keyword>
<name>C6HVS3_9BACT</name>
<dbReference type="EMBL" id="GG693865">
    <property type="protein sequence ID" value="EES53297.1"/>
    <property type="molecule type" value="Genomic_DNA"/>
</dbReference>
<dbReference type="GO" id="GO:0005694">
    <property type="term" value="C:chromosome"/>
    <property type="evidence" value="ECO:0007669"/>
    <property type="project" value="TreeGrafter"/>
</dbReference>